<accession>X1UT09</accession>
<dbReference type="AlphaFoldDB" id="X1UT09"/>
<reference evidence="1" key="1">
    <citation type="journal article" date="2014" name="Front. Microbiol.">
        <title>High frequency of phylogenetically diverse reductive dehalogenase-homologous genes in deep subseafloor sedimentary metagenomes.</title>
        <authorList>
            <person name="Kawai M."/>
            <person name="Futagami T."/>
            <person name="Toyoda A."/>
            <person name="Takaki Y."/>
            <person name="Nishi S."/>
            <person name="Hori S."/>
            <person name="Arai W."/>
            <person name="Tsubouchi T."/>
            <person name="Morono Y."/>
            <person name="Uchiyama I."/>
            <person name="Ito T."/>
            <person name="Fujiyama A."/>
            <person name="Inagaki F."/>
            <person name="Takami H."/>
        </authorList>
    </citation>
    <scope>NUCLEOTIDE SEQUENCE</scope>
    <source>
        <strain evidence="1">Expedition CK06-06</strain>
    </source>
</reference>
<gene>
    <name evidence="1" type="ORF">S12H4_41462</name>
</gene>
<organism evidence="1">
    <name type="scientific">marine sediment metagenome</name>
    <dbReference type="NCBI Taxonomy" id="412755"/>
    <lineage>
        <taxon>unclassified sequences</taxon>
        <taxon>metagenomes</taxon>
        <taxon>ecological metagenomes</taxon>
    </lineage>
</organism>
<proteinExistence type="predicted"/>
<protein>
    <submittedName>
        <fullName evidence="1">Uncharacterized protein</fullName>
    </submittedName>
</protein>
<evidence type="ECO:0000313" key="1">
    <source>
        <dbReference type="EMBL" id="GAJ06762.1"/>
    </source>
</evidence>
<comment type="caution">
    <text evidence="1">The sequence shown here is derived from an EMBL/GenBank/DDBJ whole genome shotgun (WGS) entry which is preliminary data.</text>
</comment>
<feature type="non-terminal residue" evidence="1">
    <location>
        <position position="1"/>
    </location>
</feature>
<dbReference type="EMBL" id="BARW01025270">
    <property type="protein sequence ID" value="GAJ06762.1"/>
    <property type="molecule type" value="Genomic_DNA"/>
</dbReference>
<name>X1UT09_9ZZZZ</name>
<sequence length="85" mass="9532">YEIQLGIEKLEAKAIPTFPDIDELMDEVQGIITETIGQMRVPTIADNLGAILQNWAQVKMAKEMQSMQIPALQENPTFDDVSMQP</sequence>